<dbReference type="RefSeq" id="WP_226395109.1">
    <property type="nucleotide sequence ID" value="NZ_JADCKL010000008.1"/>
</dbReference>
<reference evidence="2 3" key="1">
    <citation type="submission" date="2020-10" db="EMBL/GenBank/DDBJ databases">
        <title>ChiBAC.</title>
        <authorList>
            <person name="Zenner C."/>
            <person name="Hitch T.C.A."/>
            <person name="Clavel T."/>
        </authorList>
    </citation>
    <scope>NUCLEOTIDE SEQUENCE [LARGE SCALE GENOMIC DNA]</scope>
    <source>
        <strain evidence="2 3">DSM 108991</strain>
    </source>
</reference>
<dbReference type="Proteomes" id="UP000758652">
    <property type="component" value="Unassembled WGS sequence"/>
</dbReference>
<evidence type="ECO:0000313" key="2">
    <source>
        <dbReference type="EMBL" id="MBE5063609.1"/>
    </source>
</evidence>
<evidence type="ECO:0000259" key="1">
    <source>
        <dbReference type="Pfam" id="PF09983"/>
    </source>
</evidence>
<name>A0ABR9RKX6_9FIRM</name>
<dbReference type="Pfam" id="PF09983">
    <property type="entry name" value="JetD_C"/>
    <property type="match status" value="1"/>
</dbReference>
<dbReference type="InterPro" id="IPR024534">
    <property type="entry name" value="JetD_C"/>
</dbReference>
<evidence type="ECO:0000313" key="3">
    <source>
        <dbReference type="Proteomes" id="UP000758652"/>
    </source>
</evidence>
<organism evidence="2 3">
    <name type="scientific">Claveliimonas monacensis</name>
    <dbReference type="NCBI Taxonomy" id="2779351"/>
    <lineage>
        <taxon>Bacteria</taxon>
        <taxon>Bacillati</taxon>
        <taxon>Bacillota</taxon>
        <taxon>Clostridia</taxon>
        <taxon>Lachnospirales</taxon>
        <taxon>Lachnospiraceae</taxon>
        <taxon>Claveliimonas</taxon>
    </lineage>
</organism>
<proteinExistence type="predicted"/>
<dbReference type="EMBL" id="JADCKL010000008">
    <property type="protein sequence ID" value="MBE5063609.1"/>
    <property type="molecule type" value="Genomic_DNA"/>
</dbReference>
<sequence length="417" mass="49047">MDGYRGGYIVRKIIENYEKKKNDWNHSLEGRRSLKIHQEDFDRAEREAGAPRGEGRDLVAREMLELERLGLIPKKEVRWQNYKQDFSEFHYYNKDMPVYYKLAGKTPKYEIAAAYKHELEKLGGALRRQWLRDYVRDRWREADSGKLKAKEVSRIFGQGRKEQYFACLKGLDELEEPVYVQIFSSRYLGRPKIFREDPAGFRGWVVQMARDYHPDIDRAMDDAQVLSWLYIEEYSQQMEVKGPLRLEIKGQTVDLGKLRYGTVLNSETLKNARICREQDIRRIVTIENRASFVCEPFEEETLYVFTHGFLSPKERDFLKALAGALKGRTVEYLHSGDMDFGGLRIFCFIRDNLFPDVRPLHMNAELYRRHLSSGYEMEPGALRDLEKMSAALPEELEELRQELLKTGKGLEQEMLLI</sequence>
<protein>
    <submittedName>
        <fullName evidence="2">DUF2399 domain-containing protein</fullName>
    </submittedName>
</protein>
<feature type="domain" description="Wadjet protein JetD C-terminal" evidence="1">
    <location>
        <begin position="265"/>
        <end position="415"/>
    </location>
</feature>
<accession>A0ABR9RKX6</accession>
<comment type="caution">
    <text evidence="2">The sequence shown here is derived from an EMBL/GenBank/DDBJ whole genome shotgun (WGS) entry which is preliminary data.</text>
</comment>
<gene>
    <name evidence="2" type="ORF">INF30_10080</name>
</gene>
<keyword evidence="3" id="KW-1185">Reference proteome</keyword>